<evidence type="ECO:0000256" key="2">
    <source>
        <dbReference type="ARBA" id="ARBA00022679"/>
    </source>
</evidence>
<evidence type="ECO:0000256" key="10">
    <source>
        <dbReference type="SAM" id="MobiDB-lite"/>
    </source>
</evidence>
<keyword evidence="3 11" id="KW-0812">Transmembrane</keyword>
<feature type="compositionally biased region" description="Polar residues" evidence="10">
    <location>
        <begin position="12"/>
        <end position="24"/>
    </location>
</feature>
<evidence type="ECO:0000313" key="14">
    <source>
        <dbReference type="Proteomes" id="UP000095300"/>
    </source>
</evidence>
<evidence type="ECO:0000256" key="1">
    <source>
        <dbReference type="ARBA" id="ARBA00004141"/>
    </source>
</evidence>
<keyword evidence="4" id="KW-0479">Metal-binding</keyword>
<evidence type="ECO:0000256" key="3">
    <source>
        <dbReference type="ARBA" id="ARBA00022692"/>
    </source>
</evidence>
<evidence type="ECO:0000256" key="11">
    <source>
        <dbReference type="SAM" id="Phobius"/>
    </source>
</evidence>
<keyword evidence="7" id="KW-0862">Zinc</keyword>
<dbReference type="VEuPathDB" id="VectorBase:SCAU009096"/>
<dbReference type="PANTHER" id="PTHR46065">
    <property type="entry name" value="E3 UBIQUITIN-PROTEIN LIGASE MARCH 2/3 FAMILY MEMBER"/>
    <property type="match status" value="1"/>
</dbReference>
<dbReference type="GO" id="GO:0004842">
    <property type="term" value="F:ubiquitin-protein transferase activity"/>
    <property type="evidence" value="ECO:0007669"/>
    <property type="project" value="TreeGrafter"/>
</dbReference>
<dbReference type="AlphaFoldDB" id="A0A1I8PL37"/>
<feature type="region of interest" description="Disordered" evidence="10">
    <location>
        <begin position="1"/>
        <end position="58"/>
    </location>
</feature>
<feature type="compositionally biased region" description="Low complexity" evidence="10">
    <location>
        <begin position="308"/>
        <end position="321"/>
    </location>
</feature>
<keyword evidence="2" id="KW-0808">Transferase</keyword>
<dbReference type="InterPro" id="IPR011016">
    <property type="entry name" value="Znf_RING-CH"/>
</dbReference>
<dbReference type="PROSITE" id="PS51292">
    <property type="entry name" value="ZF_RING_CH"/>
    <property type="match status" value="1"/>
</dbReference>
<evidence type="ECO:0000313" key="13">
    <source>
        <dbReference type="EnsemblMetazoa" id="SCAU009096-PA"/>
    </source>
</evidence>
<dbReference type="Pfam" id="PF12906">
    <property type="entry name" value="RINGv"/>
    <property type="match status" value="1"/>
</dbReference>
<sequence>MEEQDTPEECENSTPTIASTSWQAINLPIPQHTLSRTRSSMKAQQSGNNSNESKVENCSIDTNPGSSKQCGVHGNSNLGDNPFIAEQFLGDCNEENFNSVSLHSVESFLCRICHINENSEKLVAPCLCKGSLSYVHTYCLERWVKTSRYTICELCQYQYNTQQTLRYTFLQSLRVWYSRPSSLRILQEDCQLFSFITLVAFGIIGTILVAIQYYNLQGTNTEIARAWSKGWMMFFLFTTLAVYMVNVYMIAKSHLTPWYRWWQSAREIHLILENHPPSLDNQTKGQLQQKNQHQPGQHHGSTVIQSSGETPMTGGTTTGQGSNDYHMTTTCVNYMMQSQDNKGNIVDTREMFTDITMA</sequence>
<dbReference type="InterPro" id="IPR013083">
    <property type="entry name" value="Znf_RING/FYVE/PHD"/>
</dbReference>
<dbReference type="GO" id="GO:0016567">
    <property type="term" value="P:protein ubiquitination"/>
    <property type="evidence" value="ECO:0007669"/>
    <property type="project" value="TreeGrafter"/>
</dbReference>
<reference evidence="13" key="1">
    <citation type="submission" date="2020-05" db="UniProtKB">
        <authorList>
            <consortium name="EnsemblMetazoa"/>
        </authorList>
    </citation>
    <scope>IDENTIFICATION</scope>
    <source>
        <strain evidence="13">USDA</strain>
    </source>
</reference>
<protein>
    <recommendedName>
        <fullName evidence="12">RING-CH-type domain-containing protein</fullName>
    </recommendedName>
</protein>
<feature type="compositionally biased region" description="Polar residues" evidence="10">
    <location>
        <begin position="280"/>
        <end position="307"/>
    </location>
</feature>
<evidence type="ECO:0000259" key="12">
    <source>
        <dbReference type="PROSITE" id="PS51292"/>
    </source>
</evidence>
<accession>A0A1I8PL37</accession>
<keyword evidence="14" id="KW-1185">Reference proteome</keyword>
<organism evidence="13 14">
    <name type="scientific">Stomoxys calcitrans</name>
    <name type="common">Stable fly</name>
    <name type="synonym">Conops calcitrans</name>
    <dbReference type="NCBI Taxonomy" id="35570"/>
    <lineage>
        <taxon>Eukaryota</taxon>
        <taxon>Metazoa</taxon>
        <taxon>Ecdysozoa</taxon>
        <taxon>Arthropoda</taxon>
        <taxon>Hexapoda</taxon>
        <taxon>Insecta</taxon>
        <taxon>Pterygota</taxon>
        <taxon>Neoptera</taxon>
        <taxon>Endopterygota</taxon>
        <taxon>Diptera</taxon>
        <taxon>Brachycera</taxon>
        <taxon>Muscomorpha</taxon>
        <taxon>Muscoidea</taxon>
        <taxon>Muscidae</taxon>
        <taxon>Stomoxys</taxon>
    </lineage>
</organism>
<evidence type="ECO:0000256" key="4">
    <source>
        <dbReference type="ARBA" id="ARBA00022723"/>
    </source>
</evidence>
<gene>
    <name evidence="13" type="primary">106081171</name>
</gene>
<evidence type="ECO:0000256" key="9">
    <source>
        <dbReference type="ARBA" id="ARBA00023136"/>
    </source>
</evidence>
<dbReference type="PANTHER" id="PTHR46065:SF3">
    <property type="entry name" value="FI20425P1"/>
    <property type="match status" value="1"/>
</dbReference>
<keyword evidence="9 11" id="KW-0472">Membrane</keyword>
<evidence type="ECO:0000256" key="6">
    <source>
        <dbReference type="ARBA" id="ARBA00022786"/>
    </source>
</evidence>
<feature type="transmembrane region" description="Helical" evidence="11">
    <location>
        <begin position="192"/>
        <end position="211"/>
    </location>
</feature>
<comment type="subcellular location">
    <subcellularLocation>
        <location evidence="1">Membrane</location>
        <topology evidence="1">Multi-pass membrane protein</topology>
    </subcellularLocation>
</comment>
<keyword evidence="6" id="KW-0833">Ubl conjugation pathway</keyword>
<evidence type="ECO:0000256" key="5">
    <source>
        <dbReference type="ARBA" id="ARBA00022771"/>
    </source>
</evidence>
<keyword evidence="5" id="KW-0863">Zinc-finger</keyword>
<dbReference type="Gene3D" id="3.30.40.10">
    <property type="entry name" value="Zinc/RING finger domain, C3HC4 (zinc finger)"/>
    <property type="match status" value="1"/>
</dbReference>
<feature type="transmembrane region" description="Helical" evidence="11">
    <location>
        <begin position="231"/>
        <end position="251"/>
    </location>
</feature>
<proteinExistence type="predicted"/>
<keyword evidence="8 11" id="KW-1133">Transmembrane helix</keyword>
<dbReference type="OrthoDB" id="273089at2759"/>
<evidence type="ECO:0000256" key="8">
    <source>
        <dbReference type="ARBA" id="ARBA00022989"/>
    </source>
</evidence>
<name>A0A1I8PL37_STOCA</name>
<dbReference type="SUPFAM" id="SSF57850">
    <property type="entry name" value="RING/U-box"/>
    <property type="match status" value="1"/>
</dbReference>
<evidence type="ECO:0000256" key="7">
    <source>
        <dbReference type="ARBA" id="ARBA00022833"/>
    </source>
</evidence>
<dbReference type="GO" id="GO:0008270">
    <property type="term" value="F:zinc ion binding"/>
    <property type="evidence" value="ECO:0007669"/>
    <property type="project" value="UniProtKB-KW"/>
</dbReference>
<dbReference type="SMART" id="SM00744">
    <property type="entry name" value="RINGv"/>
    <property type="match status" value="1"/>
</dbReference>
<dbReference type="EnsemblMetazoa" id="SCAU009096-RA">
    <property type="protein sequence ID" value="SCAU009096-PA"/>
    <property type="gene ID" value="SCAU009096"/>
</dbReference>
<feature type="compositionally biased region" description="Acidic residues" evidence="10">
    <location>
        <begin position="1"/>
        <end position="11"/>
    </location>
</feature>
<feature type="domain" description="RING-CH-type" evidence="12">
    <location>
        <begin position="102"/>
        <end position="162"/>
    </location>
</feature>
<feature type="compositionally biased region" description="Polar residues" evidence="10">
    <location>
        <begin position="32"/>
        <end position="52"/>
    </location>
</feature>
<dbReference type="STRING" id="35570.A0A1I8PL37"/>
<dbReference type="Proteomes" id="UP000095300">
    <property type="component" value="Unassembled WGS sequence"/>
</dbReference>
<dbReference type="GO" id="GO:0016020">
    <property type="term" value="C:membrane"/>
    <property type="evidence" value="ECO:0007669"/>
    <property type="project" value="UniProtKB-SubCell"/>
</dbReference>
<feature type="region of interest" description="Disordered" evidence="10">
    <location>
        <begin position="280"/>
        <end position="322"/>
    </location>
</feature>